<sequence>MNLTNHFLIAMPSMTDSSFARSVIYICEHNDDGAMGLVINDAVGIDVGNMLKKIDVQPVHPQVCTQSLSTPVMNGGPVANDRGFILHTPKDTYQSSIEVTSDLNVTTSKDILTVLGTEAEPKHYLVTLGYSGWDAGQLEQELLNNSWLTTPADLDIIFHTPVHARWKKAVQSLGISVAQLSGQSGHA</sequence>
<comment type="similarity">
    <text evidence="1 2">Belongs to the UPF0301 (AlgH) family.</text>
</comment>
<keyword evidence="4" id="KW-1185">Reference proteome</keyword>
<dbReference type="Gene3D" id="3.40.1740.10">
    <property type="entry name" value="VC0467-like"/>
    <property type="match status" value="1"/>
</dbReference>
<dbReference type="Pfam" id="PF02622">
    <property type="entry name" value="DUF179"/>
    <property type="match status" value="1"/>
</dbReference>
<name>A0A368LPN1_9VIBR</name>
<dbReference type="InterPro" id="IPR003774">
    <property type="entry name" value="AlgH-like"/>
</dbReference>
<comment type="caution">
    <text evidence="3">The sequence shown here is derived from an EMBL/GenBank/DDBJ whole genome shotgun (WGS) entry which is preliminary data.</text>
</comment>
<evidence type="ECO:0000313" key="3">
    <source>
        <dbReference type="EMBL" id="RCS73827.1"/>
    </source>
</evidence>
<evidence type="ECO:0000256" key="1">
    <source>
        <dbReference type="ARBA" id="ARBA00009600"/>
    </source>
</evidence>
<evidence type="ECO:0000256" key="2">
    <source>
        <dbReference type="HAMAP-Rule" id="MF_00758"/>
    </source>
</evidence>
<protein>
    <recommendedName>
        <fullName evidence="2">UPF0301 protein CIK83_09590</fullName>
    </recommendedName>
</protein>
<dbReference type="Proteomes" id="UP000252479">
    <property type="component" value="Unassembled WGS sequence"/>
</dbReference>
<dbReference type="PANTHER" id="PTHR30327:SF1">
    <property type="entry name" value="UPF0301 PROTEIN YQGE"/>
    <property type="match status" value="1"/>
</dbReference>
<evidence type="ECO:0000313" key="4">
    <source>
        <dbReference type="Proteomes" id="UP000252479"/>
    </source>
</evidence>
<dbReference type="GO" id="GO:0005829">
    <property type="term" value="C:cytosol"/>
    <property type="evidence" value="ECO:0007669"/>
    <property type="project" value="TreeGrafter"/>
</dbReference>
<dbReference type="OrthoDB" id="9807486at2"/>
<organism evidence="3 4">
    <name type="scientific">Vibrio casei</name>
    <dbReference type="NCBI Taxonomy" id="673372"/>
    <lineage>
        <taxon>Bacteria</taxon>
        <taxon>Pseudomonadati</taxon>
        <taxon>Pseudomonadota</taxon>
        <taxon>Gammaproteobacteria</taxon>
        <taxon>Vibrionales</taxon>
        <taxon>Vibrionaceae</taxon>
        <taxon>Vibrio</taxon>
    </lineage>
</organism>
<dbReference type="PANTHER" id="PTHR30327">
    <property type="entry name" value="UNCHARACTERIZED PROTEIN YQGE"/>
    <property type="match status" value="1"/>
</dbReference>
<gene>
    <name evidence="3" type="ORF">CIK83_09590</name>
</gene>
<reference evidence="3 4" key="1">
    <citation type="journal article" date="2017" name="Elife">
        <title>Extensive horizontal gene transfer in cheese-associated bacteria.</title>
        <authorList>
            <person name="Bonham K.S."/>
            <person name="Wolfe B.E."/>
            <person name="Dutton R.J."/>
        </authorList>
    </citation>
    <scope>NUCLEOTIDE SEQUENCE [LARGE SCALE GENOMIC DNA]</scope>
    <source>
        <strain evidence="3 4">JB196</strain>
    </source>
</reference>
<proteinExistence type="inferred from homology"/>
<dbReference type="NCBIfam" id="NF001266">
    <property type="entry name" value="PRK00228.1-1"/>
    <property type="match status" value="1"/>
</dbReference>
<dbReference type="SUPFAM" id="SSF143456">
    <property type="entry name" value="VC0467-like"/>
    <property type="match status" value="1"/>
</dbReference>
<accession>A0A368LPN1</accession>
<dbReference type="GeneID" id="303189176"/>
<dbReference type="AlphaFoldDB" id="A0A368LPN1"/>
<dbReference type="EMBL" id="QPGL01000001">
    <property type="protein sequence ID" value="RCS73827.1"/>
    <property type="molecule type" value="Genomic_DNA"/>
</dbReference>
<dbReference type="RefSeq" id="WP_086961667.1">
    <property type="nucleotide sequence ID" value="NZ_AP018680.1"/>
</dbReference>
<dbReference type="Gene3D" id="3.30.70.1300">
    <property type="entry name" value="VC0467-like domains"/>
    <property type="match status" value="1"/>
</dbReference>
<dbReference type="HAMAP" id="MF_00758">
    <property type="entry name" value="UPF0301"/>
    <property type="match status" value="1"/>
</dbReference>